<name>A0A382RUJ1_9ZZZZ</name>
<dbReference type="AlphaFoldDB" id="A0A382RUJ1"/>
<dbReference type="EMBL" id="UINC01124183">
    <property type="protein sequence ID" value="SVD01150.1"/>
    <property type="molecule type" value="Genomic_DNA"/>
</dbReference>
<organism evidence="1">
    <name type="scientific">marine metagenome</name>
    <dbReference type="NCBI Taxonomy" id="408172"/>
    <lineage>
        <taxon>unclassified sequences</taxon>
        <taxon>metagenomes</taxon>
        <taxon>ecological metagenomes</taxon>
    </lineage>
</organism>
<gene>
    <name evidence="1" type="ORF">METZ01_LOCUS354004</name>
</gene>
<feature type="non-terminal residue" evidence="1">
    <location>
        <position position="31"/>
    </location>
</feature>
<protein>
    <submittedName>
        <fullName evidence="1">Uncharacterized protein</fullName>
    </submittedName>
</protein>
<reference evidence="1" key="1">
    <citation type="submission" date="2018-05" db="EMBL/GenBank/DDBJ databases">
        <authorList>
            <person name="Lanie J.A."/>
            <person name="Ng W.-L."/>
            <person name="Kazmierczak K.M."/>
            <person name="Andrzejewski T.M."/>
            <person name="Davidsen T.M."/>
            <person name="Wayne K.J."/>
            <person name="Tettelin H."/>
            <person name="Glass J.I."/>
            <person name="Rusch D."/>
            <person name="Podicherti R."/>
            <person name="Tsui H.-C.T."/>
            <person name="Winkler M.E."/>
        </authorList>
    </citation>
    <scope>NUCLEOTIDE SEQUENCE</scope>
</reference>
<accession>A0A382RUJ1</accession>
<evidence type="ECO:0000313" key="1">
    <source>
        <dbReference type="EMBL" id="SVD01150.1"/>
    </source>
</evidence>
<proteinExistence type="predicted"/>
<sequence>MKNFKQYLKDGLADVKKANQTKLRNLAKANR</sequence>